<dbReference type="AlphaFoldDB" id="D4Z5H6"/>
<organism evidence="2 3">
    <name type="scientific">Sphingobium indicum (strain DSM 16413 / CCM 7287 / MTCC 6362 / UT26 / NBRC 101211 / UT26S)</name>
    <name type="common">Sphingobium japonicum</name>
    <dbReference type="NCBI Taxonomy" id="452662"/>
    <lineage>
        <taxon>Bacteria</taxon>
        <taxon>Pseudomonadati</taxon>
        <taxon>Pseudomonadota</taxon>
        <taxon>Alphaproteobacteria</taxon>
        <taxon>Sphingomonadales</taxon>
        <taxon>Sphingomonadaceae</taxon>
        <taxon>Sphingobium</taxon>
    </lineage>
</organism>
<sequence length="347" mass="39484">MKVLVINTMAPFVWGGAEELADHLVRNLRLRNIDAELLRLPFQWEPYDGIPAEIARFKAMRLPNVDRVISMKFPAYFIPAEHHTTWLIHQYRQAYDLWASPYNNLPHDWSGEAVRDIIRAQDDAFFPNQPRLFTISTEVSRRLKQFNGVDAPPLRAPINDPQLFRGGESQNYILAPGRINDSKRQWLLVQAMQYMPTSARLIVAGPPETQADAARLHDLVEKLELTDQVTLDLRFLDREELGNYVNHAAAVAYLPFQEDSYGYVTMEAFEAGKPVVTSTDAGELLDIVIDQDTGFVSEAIPESLAAAMATLLYDPPLAREMGQRGRNLWRSKDINWDSHISRLLGDN</sequence>
<dbReference type="SUPFAM" id="SSF53756">
    <property type="entry name" value="UDP-Glycosyltransferase/glycogen phosphorylase"/>
    <property type="match status" value="1"/>
</dbReference>
<dbReference type="RefSeq" id="WP_013041146.1">
    <property type="nucleotide sequence ID" value="NC_014006.1"/>
</dbReference>
<keyword evidence="3" id="KW-1185">Reference proteome</keyword>
<evidence type="ECO:0000259" key="1">
    <source>
        <dbReference type="Pfam" id="PF00534"/>
    </source>
</evidence>
<dbReference type="GeneID" id="29274547"/>
<dbReference type="eggNOG" id="COG0438">
    <property type="taxonomic scope" value="Bacteria"/>
</dbReference>
<dbReference type="HOGENOM" id="CLU_796569_0_0_5"/>
<dbReference type="CAZy" id="GT4">
    <property type="family name" value="Glycosyltransferase Family 4"/>
</dbReference>
<dbReference type="EMBL" id="AP010803">
    <property type="protein sequence ID" value="BAI97858.1"/>
    <property type="molecule type" value="Genomic_DNA"/>
</dbReference>
<dbReference type="KEGG" id="sjp:SJA_C1-30240"/>
<dbReference type="Gene3D" id="3.40.50.2000">
    <property type="entry name" value="Glycogen Phosphorylase B"/>
    <property type="match status" value="1"/>
</dbReference>
<accession>D4Z5H6</accession>
<gene>
    <name evidence="2" type="ordered locus">SJA_C1-30240</name>
</gene>
<dbReference type="Pfam" id="PF00534">
    <property type="entry name" value="Glycos_transf_1"/>
    <property type="match status" value="1"/>
</dbReference>
<dbReference type="PANTHER" id="PTHR12526">
    <property type="entry name" value="GLYCOSYLTRANSFERASE"/>
    <property type="match status" value="1"/>
</dbReference>
<proteinExistence type="predicted"/>
<keyword evidence="2" id="KW-0808">Transferase</keyword>
<dbReference type="STRING" id="452662.SJA_C1-30240"/>
<dbReference type="Proteomes" id="UP000007753">
    <property type="component" value="Chromosome 1"/>
</dbReference>
<name>D4Z5H6_SPHIU</name>
<evidence type="ECO:0000313" key="2">
    <source>
        <dbReference type="EMBL" id="BAI97858.1"/>
    </source>
</evidence>
<dbReference type="CDD" id="cd03801">
    <property type="entry name" value="GT4_PimA-like"/>
    <property type="match status" value="1"/>
</dbReference>
<dbReference type="PANTHER" id="PTHR12526:SF635">
    <property type="entry name" value="GLYCOSYL TRANSFERASE GROUP 1"/>
    <property type="match status" value="1"/>
</dbReference>
<evidence type="ECO:0000313" key="3">
    <source>
        <dbReference type="Proteomes" id="UP000007753"/>
    </source>
</evidence>
<reference evidence="2 3" key="1">
    <citation type="journal article" date="2010" name="J. Bacteriol.">
        <title>Complete genome sequence of the representative gamma-hexachlorocyclohexane-degrading bacterium Sphingobium japonicum UT26.</title>
        <authorList>
            <person name="Nagata Y."/>
            <person name="Ohtsubo Y."/>
            <person name="Endo R."/>
            <person name="Ichikawa N."/>
            <person name="Ankai A."/>
            <person name="Oguchi A."/>
            <person name="Fukui S."/>
            <person name="Fujita N."/>
            <person name="Tsuda M."/>
        </authorList>
    </citation>
    <scope>NUCLEOTIDE SEQUENCE [LARGE SCALE GENOMIC DNA]</scope>
    <source>
        <strain evidence="3">DSM 16413 / CCM 7287 / MTCC 6362 / UT26 / NBRC 101211 / UT26S</strain>
    </source>
</reference>
<protein>
    <submittedName>
        <fullName evidence="2">Putative glycosyltransferase</fullName>
    </submittedName>
</protein>
<dbReference type="GO" id="GO:0016757">
    <property type="term" value="F:glycosyltransferase activity"/>
    <property type="evidence" value="ECO:0007669"/>
    <property type="project" value="InterPro"/>
</dbReference>
<dbReference type="InterPro" id="IPR001296">
    <property type="entry name" value="Glyco_trans_1"/>
</dbReference>
<feature type="domain" description="Glycosyl transferase family 1" evidence="1">
    <location>
        <begin position="168"/>
        <end position="327"/>
    </location>
</feature>